<dbReference type="Pfam" id="PF01266">
    <property type="entry name" value="DAO"/>
    <property type="match status" value="1"/>
</dbReference>
<reference evidence="3 4" key="1">
    <citation type="submission" date="2019-09" db="EMBL/GenBank/DDBJ databases">
        <title>Acinetobacter sp. C16S1 isolated from saline soil.</title>
        <authorList>
            <person name="Xu L."/>
            <person name="Sun J.-Q."/>
        </authorList>
    </citation>
    <scope>NUCLEOTIDE SEQUENCE [LARGE SCALE GENOMIC DNA]</scope>
    <source>
        <strain evidence="3 4">C16S1</strain>
    </source>
</reference>
<protein>
    <submittedName>
        <fullName evidence="3">FAD-binding oxidoreductase</fullName>
    </submittedName>
</protein>
<dbReference type="EMBL" id="CP043909">
    <property type="protein sequence ID" value="QER41162.1"/>
    <property type="molecule type" value="Genomic_DNA"/>
</dbReference>
<accession>A0A5P1UYB5</accession>
<dbReference type="InterPro" id="IPR036188">
    <property type="entry name" value="FAD/NAD-bd_sf"/>
</dbReference>
<dbReference type="SUPFAM" id="SSF51905">
    <property type="entry name" value="FAD/NAD(P)-binding domain"/>
    <property type="match status" value="1"/>
</dbReference>
<dbReference type="GO" id="GO:0005737">
    <property type="term" value="C:cytoplasm"/>
    <property type="evidence" value="ECO:0007669"/>
    <property type="project" value="TreeGrafter"/>
</dbReference>
<evidence type="ECO:0000313" key="3">
    <source>
        <dbReference type="EMBL" id="QER41162.1"/>
    </source>
</evidence>
<evidence type="ECO:0000259" key="2">
    <source>
        <dbReference type="Pfam" id="PF01266"/>
    </source>
</evidence>
<dbReference type="Gene3D" id="3.50.50.60">
    <property type="entry name" value="FAD/NAD(P)-binding domain"/>
    <property type="match status" value="1"/>
</dbReference>
<dbReference type="InterPro" id="IPR006076">
    <property type="entry name" value="FAD-dep_OxRdtase"/>
</dbReference>
<keyword evidence="4" id="KW-1185">Reference proteome</keyword>
<dbReference type="GO" id="GO:0016491">
    <property type="term" value="F:oxidoreductase activity"/>
    <property type="evidence" value="ECO:0007669"/>
    <property type="project" value="UniProtKB-KW"/>
</dbReference>
<proteinExistence type="predicted"/>
<feature type="domain" description="FAD dependent oxidoreductase" evidence="2">
    <location>
        <begin position="32"/>
        <end position="391"/>
    </location>
</feature>
<dbReference type="AlphaFoldDB" id="A0A5P1UYB5"/>
<dbReference type="PANTHER" id="PTHR13847">
    <property type="entry name" value="SARCOSINE DEHYDROGENASE-RELATED"/>
    <property type="match status" value="1"/>
</dbReference>
<dbReference type="Gene3D" id="3.30.9.10">
    <property type="entry name" value="D-Amino Acid Oxidase, subunit A, domain 2"/>
    <property type="match status" value="1"/>
</dbReference>
<name>A0A5P1UYB5_9GAMM</name>
<dbReference type="PANTHER" id="PTHR13847:SF281">
    <property type="entry name" value="FAD DEPENDENT OXIDOREDUCTASE DOMAIN-CONTAINING PROTEIN"/>
    <property type="match status" value="1"/>
</dbReference>
<organism evidence="3 4">
    <name type="scientific">Acinetobacter suaedae</name>
    <dbReference type="NCBI Taxonomy" id="2609668"/>
    <lineage>
        <taxon>Bacteria</taxon>
        <taxon>Pseudomonadati</taxon>
        <taxon>Pseudomonadota</taxon>
        <taxon>Gammaproteobacteria</taxon>
        <taxon>Moraxellales</taxon>
        <taxon>Moraxellaceae</taxon>
        <taxon>Acinetobacter</taxon>
    </lineage>
</organism>
<gene>
    <name evidence="3" type="ORF">F2A31_11110</name>
</gene>
<sequence length="443" mass="48619">MIELKQKYTSIGGWEEEPKPLQSALNKDINADVVIIGGGLAGLCASLELVKSGLKVVVLEKEFSGFGASGRNAGYLGGALGLKYDLFLKKTGTEGAKNVVDFYEKGVDFAENIFKEYTIDCDYIQSGLIRAAIHESQEKSIRNDMKLGAELGCETEFLDHNEMRARGIPPAFLFGSYISRGGTLNPGKYIQGLRRAAIQAGVELYENTPMVSFHEVDGTVKVKSPNGSVSAANLILANNAYMPQLGLLQDRTVPLRVSAIETMPLSPTQLNALGWYNREGITTAHHIMESHRLTARNTLVCTTKKLHYVYGSKTPNEPDFGQYRALKIAIQDRFPMLKDISIKSCWSGYISYANDALPVVGTMGRHKNIYYAAGCAGHGLGTQGMIGNFIAKKILGYEESMLTFLMANKTPRTLPEPLRWCVLNGALFAASRLDEQVNRKART</sequence>
<evidence type="ECO:0000313" key="4">
    <source>
        <dbReference type="Proteomes" id="UP000325177"/>
    </source>
</evidence>
<keyword evidence="1" id="KW-0560">Oxidoreductase</keyword>
<dbReference type="KEGG" id="asue:F2A31_11110"/>
<evidence type="ECO:0000256" key="1">
    <source>
        <dbReference type="ARBA" id="ARBA00023002"/>
    </source>
</evidence>
<dbReference type="Proteomes" id="UP000325177">
    <property type="component" value="Chromosome"/>
</dbReference>